<keyword evidence="1" id="KW-0472">Membrane</keyword>
<dbReference type="Proteomes" id="UP001595906">
    <property type="component" value="Unassembled WGS sequence"/>
</dbReference>
<evidence type="ECO:0000256" key="1">
    <source>
        <dbReference type="SAM" id="Phobius"/>
    </source>
</evidence>
<comment type="caution">
    <text evidence="2">The sequence shown here is derived from an EMBL/GenBank/DDBJ whole genome shotgun (WGS) entry which is preliminary data.</text>
</comment>
<keyword evidence="3" id="KW-1185">Reference proteome</keyword>
<evidence type="ECO:0000313" key="3">
    <source>
        <dbReference type="Proteomes" id="UP001595906"/>
    </source>
</evidence>
<proteinExistence type="predicted"/>
<evidence type="ECO:0000313" key="2">
    <source>
        <dbReference type="EMBL" id="MFC4231809.1"/>
    </source>
</evidence>
<organism evidence="2 3">
    <name type="scientific">Parasediminibacterium paludis</name>
    <dbReference type="NCBI Taxonomy" id="908966"/>
    <lineage>
        <taxon>Bacteria</taxon>
        <taxon>Pseudomonadati</taxon>
        <taxon>Bacteroidota</taxon>
        <taxon>Chitinophagia</taxon>
        <taxon>Chitinophagales</taxon>
        <taxon>Chitinophagaceae</taxon>
        <taxon>Parasediminibacterium</taxon>
    </lineage>
</organism>
<feature type="transmembrane region" description="Helical" evidence="1">
    <location>
        <begin position="21"/>
        <end position="41"/>
    </location>
</feature>
<protein>
    <recommendedName>
        <fullName evidence="4">6-phosphogluconate dehydrogenase</fullName>
    </recommendedName>
</protein>
<accession>A0ABV8PXU2</accession>
<name>A0ABV8PXU2_9BACT</name>
<gene>
    <name evidence="2" type="ORF">ACFOW1_07900</name>
</gene>
<dbReference type="EMBL" id="JBHSDC010000012">
    <property type="protein sequence ID" value="MFC4231809.1"/>
    <property type="molecule type" value="Genomic_DNA"/>
</dbReference>
<keyword evidence="1" id="KW-1133">Transmembrane helix</keyword>
<keyword evidence="1" id="KW-0812">Transmembrane</keyword>
<dbReference type="RefSeq" id="WP_379013405.1">
    <property type="nucleotide sequence ID" value="NZ_JBHSDC010000012.1"/>
</dbReference>
<sequence>MAIDTLSDVPKIKKHNWFRNLLLKLALLLIIILGVYVYWSYYNVYSDGDRTGVLTKISHKGNIFKTYEGEMMIGNMAQSSLGLVNEKFYFSVADKSIADTLIKLQGQRVTLQYQQYRKSIVWRGDSEYIIVGYTKVP</sequence>
<reference evidence="3" key="1">
    <citation type="journal article" date="2019" name="Int. J. Syst. Evol. Microbiol.">
        <title>The Global Catalogue of Microorganisms (GCM) 10K type strain sequencing project: providing services to taxonomists for standard genome sequencing and annotation.</title>
        <authorList>
            <consortium name="The Broad Institute Genomics Platform"/>
            <consortium name="The Broad Institute Genome Sequencing Center for Infectious Disease"/>
            <person name="Wu L."/>
            <person name="Ma J."/>
        </authorList>
    </citation>
    <scope>NUCLEOTIDE SEQUENCE [LARGE SCALE GENOMIC DNA]</scope>
    <source>
        <strain evidence="3">CECT 8010</strain>
    </source>
</reference>
<evidence type="ECO:0008006" key="4">
    <source>
        <dbReference type="Google" id="ProtNLM"/>
    </source>
</evidence>